<dbReference type="EMBL" id="SOEG01000046">
    <property type="protein sequence ID" value="TDX45291.1"/>
    <property type="molecule type" value="Genomic_DNA"/>
</dbReference>
<dbReference type="CDD" id="cd02440">
    <property type="entry name" value="AdoMet_MTases"/>
    <property type="match status" value="1"/>
</dbReference>
<dbReference type="SUPFAM" id="SSF53335">
    <property type="entry name" value="S-adenosyl-L-methionine-dependent methyltransferases"/>
    <property type="match status" value="1"/>
</dbReference>
<feature type="domain" description="Methyltransferase type 11" evidence="1">
    <location>
        <begin position="39"/>
        <end position="137"/>
    </location>
</feature>
<name>A0A4R8GRY8_9FIRM</name>
<reference evidence="2 3" key="1">
    <citation type="submission" date="2019-03" db="EMBL/GenBank/DDBJ databases">
        <title>Subsurface microbial communities from deep shales in Ohio and West Virginia, USA.</title>
        <authorList>
            <person name="Wrighton K."/>
        </authorList>
    </citation>
    <scope>NUCLEOTIDE SEQUENCE [LARGE SCALE GENOMIC DNA]</scope>
    <source>
        <strain evidence="2 3">MSL 6dP</strain>
    </source>
</reference>
<evidence type="ECO:0000259" key="1">
    <source>
        <dbReference type="Pfam" id="PF08241"/>
    </source>
</evidence>
<dbReference type="InterPro" id="IPR029063">
    <property type="entry name" value="SAM-dependent_MTases_sf"/>
</dbReference>
<dbReference type="GO" id="GO:0032259">
    <property type="term" value="P:methylation"/>
    <property type="evidence" value="ECO:0007669"/>
    <property type="project" value="UniProtKB-KW"/>
</dbReference>
<organism evidence="2 3">
    <name type="scientific">Orenia marismortui</name>
    <dbReference type="NCBI Taxonomy" id="46469"/>
    <lineage>
        <taxon>Bacteria</taxon>
        <taxon>Bacillati</taxon>
        <taxon>Bacillota</taxon>
        <taxon>Clostridia</taxon>
        <taxon>Halanaerobiales</taxon>
        <taxon>Halobacteroidaceae</taxon>
        <taxon>Orenia</taxon>
    </lineage>
</organism>
<dbReference type="RefSeq" id="WP_243832528.1">
    <property type="nucleotide sequence ID" value="NZ_SOEG01000046.1"/>
</dbReference>
<gene>
    <name evidence="2" type="ORF">C7959_1461</name>
</gene>
<keyword evidence="2" id="KW-0489">Methyltransferase</keyword>
<dbReference type="STRING" id="926561.GCA_000379025_02383"/>
<sequence length="201" mass="23205">MEYTGERVIPEKMSPKNGLLIEHIARYKFASQFIEGRVLDIACGSGYGTEILMAMGEGIKEIIGVDVDKETINYAKSNYQYPWNKFMVGNGVNDDLVQKLGEFDCIISMETVEHIKDDYKFIKNLNKMLKRNGKLIISTPFGRGRDYECSNPYHYRQYTEGEFRNLLSCFNEVEIYCQCDKTIEKAIEGKKYYLMVAVCND</sequence>
<keyword evidence="3" id="KW-1185">Reference proteome</keyword>
<accession>A0A4R8GRY8</accession>
<dbReference type="GO" id="GO:0008757">
    <property type="term" value="F:S-adenosylmethionine-dependent methyltransferase activity"/>
    <property type="evidence" value="ECO:0007669"/>
    <property type="project" value="InterPro"/>
</dbReference>
<dbReference type="Pfam" id="PF08241">
    <property type="entry name" value="Methyltransf_11"/>
    <property type="match status" value="1"/>
</dbReference>
<protein>
    <submittedName>
        <fullName evidence="2">Methyltransferase family protein</fullName>
    </submittedName>
</protein>
<proteinExistence type="predicted"/>
<dbReference type="InterPro" id="IPR013216">
    <property type="entry name" value="Methyltransf_11"/>
</dbReference>
<dbReference type="PANTHER" id="PTHR43861">
    <property type="entry name" value="TRANS-ACONITATE 2-METHYLTRANSFERASE-RELATED"/>
    <property type="match status" value="1"/>
</dbReference>
<evidence type="ECO:0000313" key="3">
    <source>
        <dbReference type="Proteomes" id="UP000295832"/>
    </source>
</evidence>
<comment type="caution">
    <text evidence="2">The sequence shown here is derived from an EMBL/GenBank/DDBJ whole genome shotgun (WGS) entry which is preliminary data.</text>
</comment>
<keyword evidence="2" id="KW-0808">Transferase</keyword>
<dbReference type="Proteomes" id="UP000295832">
    <property type="component" value="Unassembled WGS sequence"/>
</dbReference>
<evidence type="ECO:0000313" key="2">
    <source>
        <dbReference type="EMBL" id="TDX45291.1"/>
    </source>
</evidence>
<dbReference type="Gene3D" id="3.40.50.150">
    <property type="entry name" value="Vaccinia Virus protein VP39"/>
    <property type="match status" value="1"/>
</dbReference>
<dbReference type="AlphaFoldDB" id="A0A4R8GRY8"/>